<dbReference type="Proteomes" id="UP000649617">
    <property type="component" value="Unassembled WGS sequence"/>
</dbReference>
<name>A0A812V969_SYMPI</name>
<gene>
    <name evidence="2" type="ORF">SPIL2461_LOCUS16420</name>
</gene>
<dbReference type="EMBL" id="CAJNIZ010042583">
    <property type="protein sequence ID" value="CAE7626958.1"/>
    <property type="molecule type" value="Genomic_DNA"/>
</dbReference>
<accession>A0A812V969</accession>
<dbReference type="Pfam" id="PF14512">
    <property type="entry name" value="TM1586_NiRdase"/>
    <property type="match status" value="1"/>
</dbReference>
<sequence>QYDRMSVLDVGRSLQKVVLHATRLGVATCWIGPGTDHQSVIAALGPRFNQEEDHICCVCALGYASRYIPRFIAIMQGLKSRLPLHSLFFADAEFRTPLDTDAPPFRRFGRCFEACRWAPSSLNAQPVRCVGTPDAKRFDFYAAKNSR</sequence>
<organism evidence="2 3">
    <name type="scientific">Symbiodinium pilosum</name>
    <name type="common">Dinoflagellate</name>
    <dbReference type="NCBI Taxonomy" id="2952"/>
    <lineage>
        <taxon>Eukaryota</taxon>
        <taxon>Sar</taxon>
        <taxon>Alveolata</taxon>
        <taxon>Dinophyceae</taxon>
        <taxon>Suessiales</taxon>
        <taxon>Symbiodiniaceae</taxon>
        <taxon>Symbiodinium</taxon>
    </lineage>
</organism>
<proteinExistence type="predicted"/>
<dbReference type="SUPFAM" id="SSF55469">
    <property type="entry name" value="FMN-dependent nitroreductase-like"/>
    <property type="match status" value="2"/>
</dbReference>
<evidence type="ECO:0000313" key="2">
    <source>
        <dbReference type="EMBL" id="CAE7626958.1"/>
    </source>
</evidence>
<dbReference type="Gene3D" id="3.40.109.10">
    <property type="entry name" value="NADH Oxidase"/>
    <property type="match status" value="1"/>
</dbReference>
<protein>
    <recommendedName>
        <fullName evidence="1">Putative nitroreductase TM1586 domain-containing protein</fullName>
    </recommendedName>
</protein>
<dbReference type="InterPro" id="IPR000415">
    <property type="entry name" value="Nitroreductase-like"/>
</dbReference>
<dbReference type="GO" id="GO:0016491">
    <property type="term" value="F:oxidoreductase activity"/>
    <property type="evidence" value="ECO:0007669"/>
    <property type="project" value="InterPro"/>
</dbReference>
<dbReference type="AlphaFoldDB" id="A0A812V969"/>
<evidence type="ECO:0000313" key="3">
    <source>
        <dbReference type="Proteomes" id="UP000649617"/>
    </source>
</evidence>
<dbReference type="InterPro" id="IPR029478">
    <property type="entry name" value="TM1586_NiRdase"/>
</dbReference>
<feature type="non-terminal residue" evidence="2">
    <location>
        <position position="1"/>
    </location>
</feature>
<dbReference type="OrthoDB" id="444150at2759"/>
<evidence type="ECO:0000259" key="1">
    <source>
        <dbReference type="Pfam" id="PF14512"/>
    </source>
</evidence>
<feature type="non-terminal residue" evidence="2">
    <location>
        <position position="147"/>
    </location>
</feature>
<keyword evidence="3" id="KW-1185">Reference proteome</keyword>
<feature type="domain" description="Putative nitroreductase TM1586" evidence="1">
    <location>
        <begin position="9"/>
        <end position="130"/>
    </location>
</feature>
<comment type="caution">
    <text evidence="2">The sequence shown here is derived from an EMBL/GenBank/DDBJ whole genome shotgun (WGS) entry which is preliminary data.</text>
</comment>
<reference evidence="2" key="1">
    <citation type="submission" date="2021-02" db="EMBL/GenBank/DDBJ databases">
        <authorList>
            <person name="Dougan E. K."/>
            <person name="Rhodes N."/>
            <person name="Thang M."/>
            <person name="Chan C."/>
        </authorList>
    </citation>
    <scope>NUCLEOTIDE SEQUENCE</scope>
</reference>